<comment type="caution">
    <text evidence="1">The sequence shown here is derived from an EMBL/GenBank/DDBJ whole genome shotgun (WGS) entry which is preliminary data.</text>
</comment>
<reference evidence="1" key="1">
    <citation type="submission" date="2021-06" db="EMBL/GenBank/DDBJ databases">
        <authorList>
            <person name="Kallberg Y."/>
            <person name="Tangrot J."/>
            <person name="Rosling A."/>
        </authorList>
    </citation>
    <scope>NUCLEOTIDE SEQUENCE</scope>
    <source>
        <strain evidence="1">AU212A</strain>
    </source>
</reference>
<organism evidence="1 2">
    <name type="scientific">Scutellospora calospora</name>
    <dbReference type="NCBI Taxonomy" id="85575"/>
    <lineage>
        <taxon>Eukaryota</taxon>
        <taxon>Fungi</taxon>
        <taxon>Fungi incertae sedis</taxon>
        <taxon>Mucoromycota</taxon>
        <taxon>Glomeromycotina</taxon>
        <taxon>Glomeromycetes</taxon>
        <taxon>Diversisporales</taxon>
        <taxon>Gigasporaceae</taxon>
        <taxon>Scutellospora</taxon>
    </lineage>
</organism>
<accession>A0ACA9M2I3</accession>
<evidence type="ECO:0000313" key="2">
    <source>
        <dbReference type="Proteomes" id="UP000789860"/>
    </source>
</evidence>
<dbReference type="Proteomes" id="UP000789860">
    <property type="component" value="Unassembled WGS sequence"/>
</dbReference>
<keyword evidence="2" id="KW-1185">Reference proteome</keyword>
<dbReference type="EMBL" id="CAJVPM010009218">
    <property type="protein sequence ID" value="CAG8562171.1"/>
    <property type="molecule type" value="Genomic_DNA"/>
</dbReference>
<proteinExistence type="predicted"/>
<evidence type="ECO:0000313" key="1">
    <source>
        <dbReference type="EMBL" id="CAG8562171.1"/>
    </source>
</evidence>
<sequence length="101" mass="11729">MLSSLVGVSIHTLVLLLGVVVYYHRTVENQVFSLHCSENAFVEIFDNSYNILTNIFNDAMWGEQDYGNSQLSWVKLVDEMNCNSRTELYIEWTMKGFYDMS</sequence>
<protein>
    <submittedName>
        <fullName evidence="1">4080_t:CDS:1</fullName>
    </submittedName>
</protein>
<feature type="non-terminal residue" evidence="1">
    <location>
        <position position="101"/>
    </location>
</feature>
<name>A0ACA9M2I3_9GLOM</name>
<gene>
    <name evidence="1" type="ORF">SCALOS_LOCUS5548</name>
</gene>